<gene>
    <name evidence="1" type="ORF">METZ01_LOCUS89644</name>
</gene>
<sequence length="198" mass="23520">MEYSYTNTDLLEFPQKYQMTPFEGREFLSSYEKTRQKILDKIKNNQTVNSLSHTLKLLQKQFLIDIKSDQKIFVTSNQLSSILLRLQHQKETQQETKFIMALLKKFEIKKRIFSEYDHELKENSTDFKILTNYILLAAICAKKFQDNSNPKFLNTLLKLNDTICSQIDSINDVNNLSLIYYIINLELEYIRDLIRKTL</sequence>
<organism evidence="1">
    <name type="scientific">marine metagenome</name>
    <dbReference type="NCBI Taxonomy" id="408172"/>
    <lineage>
        <taxon>unclassified sequences</taxon>
        <taxon>metagenomes</taxon>
        <taxon>ecological metagenomes</taxon>
    </lineage>
</organism>
<dbReference type="AlphaFoldDB" id="A0A381V8Z9"/>
<dbReference type="EMBL" id="UINC01008163">
    <property type="protein sequence ID" value="SVA36790.1"/>
    <property type="molecule type" value="Genomic_DNA"/>
</dbReference>
<proteinExistence type="predicted"/>
<reference evidence="1" key="1">
    <citation type="submission" date="2018-05" db="EMBL/GenBank/DDBJ databases">
        <authorList>
            <person name="Lanie J.A."/>
            <person name="Ng W.-L."/>
            <person name="Kazmierczak K.M."/>
            <person name="Andrzejewski T.M."/>
            <person name="Davidsen T.M."/>
            <person name="Wayne K.J."/>
            <person name="Tettelin H."/>
            <person name="Glass J.I."/>
            <person name="Rusch D."/>
            <person name="Podicherti R."/>
            <person name="Tsui H.-C.T."/>
            <person name="Winkler M.E."/>
        </authorList>
    </citation>
    <scope>NUCLEOTIDE SEQUENCE</scope>
</reference>
<protein>
    <submittedName>
        <fullName evidence="1">Uncharacterized protein</fullName>
    </submittedName>
</protein>
<evidence type="ECO:0000313" key="1">
    <source>
        <dbReference type="EMBL" id="SVA36790.1"/>
    </source>
</evidence>
<name>A0A381V8Z9_9ZZZZ</name>
<accession>A0A381V8Z9</accession>